<protein>
    <submittedName>
        <fullName evidence="1">Uncharacterized protein</fullName>
    </submittedName>
</protein>
<gene>
    <name evidence="1" type="ORF">Agabi119p4_5379</name>
</gene>
<comment type="caution">
    <text evidence="1">The sequence shown here is derived from an EMBL/GenBank/DDBJ whole genome shotgun (WGS) entry which is preliminary data.</text>
</comment>
<organism evidence="1 2">
    <name type="scientific">Agaricus bisporus var. burnettii</name>
    <dbReference type="NCBI Taxonomy" id="192524"/>
    <lineage>
        <taxon>Eukaryota</taxon>
        <taxon>Fungi</taxon>
        <taxon>Dikarya</taxon>
        <taxon>Basidiomycota</taxon>
        <taxon>Agaricomycotina</taxon>
        <taxon>Agaricomycetes</taxon>
        <taxon>Agaricomycetidae</taxon>
        <taxon>Agaricales</taxon>
        <taxon>Agaricineae</taxon>
        <taxon>Agaricaceae</taxon>
        <taxon>Agaricus</taxon>
    </lineage>
</organism>
<accession>A0A8H7F1K1</accession>
<name>A0A8H7F1K1_AGABI</name>
<reference evidence="1 2" key="1">
    <citation type="journal article" name="Sci. Rep.">
        <title>Telomere-to-telomere assembled and centromere annotated genomes of the two main subspecies of the button mushroom Agaricus bisporus reveal especially polymorphic chromosome ends.</title>
        <authorList>
            <person name="Sonnenberg A.S.M."/>
            <person name="Sedaghat-Telgerd N."/>
            <person name="Lavrijssen B."/>
            <person name="Ohm R.A."/>
            <person name="Hendrickx P.M."/>
            <person name="Scholtmeijer K."/>
            <person name="Baars J.J.P."/>
            <person name="van Peer A."/>
        </authorList>
    </citation>
    <scope>NUCLEOTIDE SEQUENCE [LARGE SCALE GENOMIC DNA]</scope>
    <source>
        <strain evidence="1 2">H119_p4</strain>
    </source>
</reference>
<proteinExistence type="predicted"/>
<evidence type="ECO:0000313" key="2">
    <source>
        <dbReference type="Proteomes" id="UP000629468"/>
    </source>
</evidence>
<sequence length="242" mass="27180">MAKIPTYHVSIPSLAETLEDQGVRNLGLIKGLTNEIREGEEVNYANSALAREELDFLLAYHAKDPHTFNKSLVGMAQVRLSMVDHLHAKVLFPDAASPLAASLEGIKAELAMTRTDFAKGLREVKTEIAIANARMMNLKIRKDNRRTVKERGFRPPIPVHKTVAGSGLEKAKGYSMYMNIYICGDLKDIEAQIGDVPKLPKAFPQLEDEDILNLIIFYNEDFGITDHMNLETKRTKVQAYFH</sequence>
<dbReference type="EMBL" id="JABXXO010000007">
    <property type="protein sequence ID" value="KAF7773212.1"/>
    <property type="molecule type" value="Genomic_DNA"/>
</dbReference>
<dbReference type="Proteomes" id="UP000629468">
    <property type="component" value="Unassembled WGS sequence"/>
</dbReference>
<evidence type="ECO:0000313" key="1">
    <source>
        <dbReference type="EMBL" id="KAF7773212.1"/>
    </source>
</evidence>
<dbReference type="AlphaFoldDB" id="A0A8H7F1K1"/>